<evidence type="ECO:0000313" key="1">
    <source>
        <dbReference type="EMBL" id="KAJ9050449.1"/>
    </source>
</evidence>
<accession>A0ACC2RK62</accession>
<dbReference type="EMBL" id="QTSX02007154">
    <property type="protein sequence ID" value="KAJ9050449.1"/>
    <property type="molecule type" value="Genomic_DNA"/>
</dbReference>
<sequence>MKFVGVFSLFSIALGLTLEEHGVELPKLRKRAIQSGVQTYECLIPGTFAMTFDDGPYIYTRQLLSILRRLRVKATFFVVGEMVDNDDYGSILAEMAAEGHQIASHSYTHPHLNELSHDRLVEEIAKTSTAIEHRLGTRVNYFRCPYGECDDRVLSVLGGMGYKVINWNLDTLDWTGKSTADILAVYRDSLNDVNPRSSAFISLQHDIQPNTIAVVSRLIKTVRDKGFRLTTVKECMGE</sequence>
<name>A0ACC2RK62_9FUNG</name>
<proteinExistence type="predicted"/>
<keyword evidence="2" id="KW-1185">Reference proteome</keyword>
<protein>
    <submittedName>
        <fullName evidence="1">Uncharacterized protein</fullName>
    </submittedName>
</protein>
<dbReference type="Proteomes" id="UP001165960">
    <property type="component" value="Unassembled WGS sequence"/>
</dbReference>
<organism evidence="1 2">
    <name type="scientific">Entomophthora muscae</name>
    <dbReference type="NCBI Taxonomy" id="34485"/>
    <lineage>
        <taxon>Eukaryota</taxon>
        <taxon>Fungi</taxon>
        <taxon>Fungi incertae sedis</taxon>
        <taxon>Zoopagomycota</taxon>
        <taxon>Entomophthoromycotina</taxon>
        <taxon>Entomophthoromycetes</taxon>
        <taxon>Entomophthorales</taxon>
        <taxon>Entomophthoraceae</taxon>
        <taxon>Entomophthora</taxon>
    </lineage>
</organism>
<comment type="caution">
    <text evidence="1">The sequence shown here is derived from an EMBL/GenBank/DDBJ whole genome shotgun (WGS) entry which is preliminary data.</text>
</comment>
<evidence type="ECO:0000313" key="2">
    <source>
        <dbReference type="Proteomes" id="UP001165960"/>
    </source>
</evidence>
<gene>
    <name evidence="1" type="ORF">DSO57_1014268</name>
</gene>
<reference evidence="1" key="1">
    <citation type="submission" date="2022-04" db="EMBL/GenBank/DDBJ databases">
        <title>Genome of the entomopathogenic fungus Entomophthora muscae.</title>
        <authorList>
            <person name="Elya C."/>
            <person name="Lovett B.R."/>
            <person name="Lee E."/>
            <person name="Macias A.M."/>
            <person name="Hajek A.E."/>
            <person name="De Bivort B.L."/>
            <person name="Kasson M.T."/>
            <person name="De Fine Licht H.H."/>
            <person name="Stajich J.E."/>
        </authorList>
    </citation>
    <scope>NUCLEOTIDE SEQUENCE</scope>
    <source>
        <strain evidence="1">Berkeley</strain>
    </source>
</reference>